<proteinExistence type="predicted"/>
<accession>A0A0F9DMV0</accession>
<evidence type="ECO:0000313" key="1">
    <source>
        <dbReference type="EMBL" id="KKL63058.1"/>
    </source>
</evidence>
<gene>
    <name evidence="1" type="ORF">LCGC14_2178890</name>
</gene>
<dbReference type="AlphaFoldDB" id="A0A0F9DMV0"/>
<comment type="caution">
    <text evidence="1">The sequence shown here is derived from an EMBL/GenBank/DDBJ whole genome shotgun (WGS) entry which is preliminary data.</text>
</comment>
<organism evidence="1">
    <name type="scientific">marine sediment metagenome</name>
    <dbReference type="NCBI Taxonomy" id="412755"/>
    <lineage>
        <taxon>unclassified sequences</taxon>
        <taxon>metagenomes</taxon>
        <taxon>ecological metagenomes</taxon>
    </lineage>
</organism>
<sequence length="32" mass="3765">MKKNINLFLDHILESIELIEEYVAGKNINDFT</sequence>
<protein>
    <submittedName>
        <fullName evidence="1">Uncharacterized protein</fullName>
    </submittedName>
</protein>
<dbReference type="EMBL" id="LAZR01028292">
    <property type="protein sequence ID" value="KKL63058.1"/>
    <property type="molecule type" value="Genomic_DNA"/>
</dbReference>
<name>A0A0F9DMV0_9ZZZZ</name>
<reference evidence="1" key="1">
    <citation type="journal article" date="2015" name="Nature">
        <title>Complex archaea that bridge the gap between prokaryotes and eukaryotes.</title>
        <authorList>
            <person name="Spang A."/>
            <person name="Saw J.H."/>
            <person name="Jorgensen S.L."/>
            <person name="Zaremba-Niedzwiedzka K."/>
            <person name="Martijn J."/>
            <person name="Lind A.E."/>
            <person name="van Eijk R."/>
            <person name="Schleper C."/>
            <person name="Guy L."/>
            <person name="Ettema T.J."/>
        </authorList>
    </citation>
    <scope>NUCLEOTIDE SEQUENCE</scope>
</reference>